<evidence type="ECO:0000256" key="1">
    <source>
        <dbReference type="ARBA" id="ARBA00006987"/>
    </source>
</evidence>
<dbReference type="Gene3D" id="3.40.190.150">
    <property type="entry name" value="Bordetella uptake gene, domain 1"/>
    <property type="match status" value="1"/>
</dbReference>
<sequence length="330" mass="34794">MNQPFFTRMLGLGLACAAVAAAIVPAPAGAADDYPSRPLRFIVPLTQGSGSDTVTRFVAERVGIALGQPAIVENRPGADTVIAIQSMLNAPAGGYSVLMISPSAMVINPLVHDNLPYDPKRDIRPLAAAIRATSVLVTGPASPYRKFADLLAAAKQKPRSVSLANYSYHYRLGALQMQQMSGVTFNHIPYKGASQVQTDVMGGAVDAALLDLGGALPLIRAGKLRALAVTTKARHPELPDVPTVAESGVPGYELTVWIGFGVSSKTPEPVAAKLEAALLQAIRSPAFKTFATTTAYAEVLALPGRQTSQMIDAERTRYGALVKTYDVSAR</sequence>
<dbReference type="RefSeq" id="WP_211957980.1">
    <property type="nucleotide sequence ID" value="NZ_CAJPVI010000071.1"/>
</dbReference>
<keyword evidence="4" id="KW-1185">Reference proteome</keyword>
<evidence type="ECO:0000313" key="3">
    <source>
        <dbReference type="EMBL" id="CAG2160093.1"/>
    </source>
</evidence>
<comment type="caution">
    <text evidence="3">The sequence shown here is derived from an EMBL/GenBank/DDBJ whole genome shotgun (WGS) entry which is preliminary data.</text>
</comment>
<dbReference type="PANTHER" id="PTHR42928:SF5">
    <property type="entry name" value="BLR1237 PROTEIN"/>
    <property type="match status" value="1"/>
</dbReference>
<organism evidence="3 4">
    <name type="scientific">Cupriavidus numazuensis</name>
    <dbReference type="NCBI Taxonomy" id="221992"/>
    <lineage>
        <taxon>Bacteria</taxon>
        <taxon>Pseudomonadati</taxon>
        <taxon>Pseudomonadota</taxon>
        <taxon>Betaproteobacteria</taxon>
        <taxon>Burkholderiales</taxon>
        <taxon>Burkholderiaceae</taxon>
        <taxon>Cupriavidus</taxon>
    </lineage>
</organism>
<dbReference type="PANTHER" id="PTHR42928">
    <property type="entry name" value="TRICARBOXYLATE-BINDING PROTEIN"/>
    <property type="match status" value="1"/>
</dbReference>
<evidence type="ECO:0008006" key="5">
    <source>
        <dbReference type="Google" id="ProtNLM"/>
    </source>
</evidence>
<proteinExistence type="inferred from homology"/>
<dbReference type="Pfam" id="PF03401">
    <property type="entry name" value="TctC"/>
    <property type="match status" value="1"/>
</dbReference>
<dbReference type="Gene3D" id="3.40.190.10">
    <property type="entry name" value="Periplasmic binding protein-like II"/>
    <property type="match status" value="1"/>
</dbReference>
<dbReference type="CDD" id="cd07012">
    <property type="entry name" value="PBP2_Bug_TTT"/>
    <property type="match status" value="1"/>
</dbReference>
<protein>
    <recommendedName>
        <fullName evidence="5">Extra-cytoplasmic solute receptor</fullName>
    </recommendedName>
</protein>
<feature type="signal peptide" evidence="2">
    <location>
        <begin position="1"/>
        <end position="30"/>
    </location>
</feature>
<dbReference type="Proteomes" id="UP000672657">
    <property type="component" value="Unassembled WGS sequence"/>
</dbReference>
<dbReference type="PIRSF" id="PIRSF017082">
    <property type="entry name" value="YflP"/>
    <property type="match status" value="1"/>
</dbReference>
<comment type="similarity">
    <text evidence="1">Belongs to the UPF0065 (bug) family.</text>
</comment>
<dbReference type="EMBL" id="CAJPVI010000071">
    <property type="protein sequence ID" value="CAG2160093.1"/>
    <property type="molecule type" value="Genomic_DNA"/>
</dbReference>
<evidence type="ECO:0000256" key="2">
    <source>
        <dbReference type="SAM" id="SignalP"/>
    </source>
</evidence>
<dbReference type="SUPFAM" id="SSF53850">
    <property type="entry name" value="Periplasmic binding protein-like II"/>
    <property type="match status" value="1"/>
</dbReference>
<keyword evidence="2" id="KW-0732">Signal</keyword>
<gene>
    <name evidence="3" type="ORF">LMG26411_07217</name>
</gene>
<reference evidence="3 4" key="1">
    <citation type="submission" date="2021-03" db="EMBL/GenBank/DDBJ databases">
        <authorList>
            <person name="Peeters C."/>
        </authorList>
    </citation>
    <scope>NUCLEOTIDE SEQUENCE [LARGE SCALE GENOMIC DNA]</scope>
    <source>
        <strain evidence="3 4">LMG 26411</strain>
    </source>
</reference>
<name>A0ABN7QDD0_9BURK</name>
<dbReference type="InterPro" id="IPR005064">
    <property type="entry name" value="BUG"/>
</dbReference>
<accession>A0ABN7QDD0</accession>
<feature type="chain" id="PRO_5045469452" description="Extra-cytoplasmic solute receptor" evidence="2">
    <location>
        <begin position="31"/>
        <end position="330"/>
    </location>
</feature>
<evidence type="ECO:0000313" key="4">
    <source>
        <dbReference type="Proteomes" id="UP000672657"/>
    </source>
</evidence>
<dbReference type="InterPro" id="IPR042100">
    <property type="entry name" value="Bug_dom1"/>
</dbReference>